<comment type="caution">
    <text evidence="2">The sequence shown here is derived from an EMBL/GenBank/DDBJ whole genome shotgun (WGS) entry which is preliminary data.</text>
</comment>
<evidence type="ECO:0000313" key="3">
    <source>
        <dbReference type="Proteomes" id="UP001652395"/>
    </source>
</evidence>
<accession>A0ABT2UZ90</accession>
<proteinExistence type="predicted"/>
<name>A0ABT2UZ90_9FIRM</name>
<organism evidence="2 3">
    <name type="scientific">Alitiscatomonas aceti</name>
    <dbReference type="NCBI Taxonomy" id="2981724"/>
    <lineage>
        <taxon>Bacteria</taxon>
        <taxon>Bacillati</taxon>
        <taxon>Bacillota</taxon>
        <taxon>Clostridia</taxon>
        <taxon>Lachnospirales</taxon>
        <taxon>Lachnospiraceae</taxon>
        <taxon>Alitiscatomonas</taxon>
    </lineage>
</organism>
<keyword evidence="3" id="KW-1185">Reference proteome</keyword>
<dbReference type="Proteomes" id="UP001652395">
    <property type="component" value="Unassembled WGS sequence"/>
</dbReference>
<protein>
    <submittedName>
        <fullName evidence="2">Uncharacterized protein</fullName>
    </submittedName>
</protein>
<evidence type="ECO:0000256" key="1">
    <source>
        <dbReference type="SAM" id="MobiDB-lite"/>
    </source>
</evidence>
<sequence>MKQGYGVFGAAYEVMLRNDPHDPRSIDHELLRRMVRLDPESYDLLYAEPPFCPHMEGHDLYGLAQTLKNRRTAPPLRLSLPSHPGSQKSVKPPWRRSGSGEQNRRSWPAVQTGARTWPAWRSFFWDVSVFLPEFSISLIQKGHTMDIRRWRLFTMENMGRRIPSMGTPFMMGAHWMHIH</sequence>
<dbReference type="EMBL" id="JAOQJF010000014">
    <property type="protein sequence ID" value="MCU6799950.1"/>
    <property type="molecule type" value="Genomic_DNA"/>
</dbReference>
<feature type="region of interest" description="Disordered" evidence="1">
    <location>
        <begin position="74"/>
        <end position="110"/>
    </location>
</feature>
<evidence type="ECO:0000313" key="2">
    <source>
        <dbReference type="EMBL" id="MCU6799950.1"/>
    </source>
</evidence>
<reference evidence="2 3" key="1">
    <citation type="journal article" date="2021" name="ISME Commun">
        <title>Automated analysis of genomic sequences facilitates high-throughput and comprehensive description of bacteria.</title>
        <authorList>
            <person name="Hitch T.C.A."/>
        </authorList>
    </citation>
    <scope>NUCLEOTIDE SEQUENCE [LARGE SCALE GENOMIC DNA]</scope>
    <source>
        <strain evidence="3">f_CCE</strain>
    </source>
</reference>
<gene>
    <name evidence="2" type="ORF">OCV69_08390</name>
</gene>